<dbReference type="AlphaFoldDB" id="W2VPH4"/>
<proteinExistence type="predicted"/>
<protein>
    <submittedName>
        <fullName evidence="1">Uncharacterized protein</fullName>
    </submittedName>
</protein>
<organism evidence="1 2">
    <name type="scientific">Phytophthora nicotianae CJ01A1</name>
    <dbReference type="NCBI Taxonomy" id="1317063"/>
    <lineage>
        <taxon>Eukaryota</taxon>
        <taxon>Sar</taxon>
        <taxon>Stramenopiles</taxon>
        <taxon>Oomycota</taxon>
        <taxon>Peronosporomycetes</taxon>
        <taxon>Peronosporales</taxon>
        <taxon>Peronosporaceae</taxon>
        <taxon>Phytophthora</taxon>
    </lineage>
</organism>
<dbReference type="Proteomes" id="UP000018958">
    <property type="component" value="Unassembled WGS sequence"/>
</dbReference>
<name>W2VPH4_PHYNI</name>
<comment type="caution">
    <text evidence="1">The sequence shown here is derived from an EMBL/GenBank/DDBJ whole genome shotgun (WGS) entry which is preliminary data.</text>
</comment>
<feature type="non-terminal residue" evidence="1">
    <location>
        <position position="1"/>
    </location>
</feature>
<reference evidence="1 2" key="1">
    <citation type="submission" date="2013-11" db="EMBL/GenBank/DDBJ databases">
        <title>The Genome Sequence of Phytophthora parasitica CJ01A1.</title>
        <authorList>
            <consortium name="The Broad Institute Genomics Platform"/>
            <person name="Russ C."/>
            <person name="Tyler B."/>
            <person name="Panabieres F."/>
            <person name="Shan W."/>
            <person name="Tripathy S."/>
            <person name="Grunwald N."/>
            <person name="Machado M."/>
            <person name="Johnson C.S."/>
            <person name="Walker B."/>
            <person name="Young S.K."/>
            <person name="Zeng Q."/>
            <person name="Gargeya S."/>
            <person name="Fitzgerald M."/>
            <person name="Haas B."/>
            <person name="Abouelleil A."/>
            <person name="Allen A.W."/>
            <person name="Alvarado L."/>
            <person name="Arachchi H.M."/>
            <person name="Berlin A.M."/>
            <person name="Chapman S.B."/>
            <person name="Gainer-Dewar J."/>
            <person name="Goldberg J."/>
            <person name="Griggs A."/>
            <person name="Gujja S."/>
            <person name="Hansen M."/>
            <person name="Howarth C."/>
            <person name="Imamovic A."/>
            <person name="Ireland A."/>
            <person name="Larimer J."/>
            <person name="McCowan C."/>
            <person name="Murphy C."/>
            <person name="Pearson M."/>
            <person name="Poon T.W."/>
            <person name="Priest M."/>
            <person name="Roberts A."/>
            <person name="Saif S."/>
            <person name="Shea T."/>
            <person name="Sisk P."/>
            <person name="Sykes S."/>
            <person name="Wortman J."/>
            <person name="Nusbaum C."/>
            <person name="Birren B."/>
        </authorList>
    </citation>
    <scope>NUCLEOTIDE SEQUENCE [LARGE SCALE GENOMIC DNA]</scope>
    <source>
        <strain evidence="1 2">CJ01A1</strain>
    </source>
</reference>
<evidence type="ECO:0000313" key="1">
    <source>
        <dbReference type="EMBL" id="ETP00091.1"/>
    </source>
</evidence>
<evidence type="ECO:0000313" key="2">
    <source>
        <dbReference type="Proteomes" id="UP000018958"/>
    </source>
</evidence>
<accession>W2VPH4</accession>
<gene>
    <name evidence="1" type="ORF">F441_22486</name>
</gene>
<sequence length="138" mass="15810">DTFLALQRFQQEAGDQEDPFALAEALAKIAQQLRVVLPSEVVMEVTMAAPMIHLRRRPQFHLVEVAEQVRQLLLAKDRLRLLQVQLPVVEVSTSQKLGRTSRIPSVRRLPRARRLQLVPIPARFLAARHLGHLHVRLQ</sequence>
<dbReference type="EMBL" id="ANIX01004726">
    <property type="protein sequence ID" value="ETP00091.1"/>
    <property type="molecule type" value="Genomic_DNA"/>
</dbReference>